<evidence type="ECO:0000313" key="11">
    <source>
        <dbReference type="EMBL" id="CCM04115.1"/>
    </source>
</evidence>
<comment type="similarity">
    <text evidence="3">Belongs to the lysine N(6)-hydroxylase/L-ornithine N(5)-oxygenase family.</text>
</comment>
<organism evidence="11 12">
    <name type="scientific">Fibroporia radiculosa</name>
    <dbReference type="NCBI Taxonomy" id="599839"/>
    <lineage>
        <taxon>Eukaryota</taxon>
        <taxon>Fungi</taxon>
        <taxon>Dikarya</taxon>
        <taxon>Basidiomycota</taxon>
        <taxon>Agaricomycotina</taxon>
        <taxon>Agaricomycetes</taxon>
        <taxon>Polyporales</taxon>
        <taxon>Fibroporiaceae</taxon>
        <taxon>Fibroporia</taxon>
    </lineage>
</organism>
<dbReference type="STRING" id="599839.J4GSG4"/>
<evidence type="ECO:0000256" key="8">
    <source>
        <dbReference type="ARBA" id="ARBA00023002"/>
    </source>
</evidence>
<keyword evidence="12" id="KW-1185">Reference proteome</keyword>
<comment type="pathway">
    <text evidence="2">Siderophore biosynthesis.</text>
</comment>
<evidence type="ECO:0000313" key="12">
    <source>
        <dbReference type="Proteomes" id="UP000006352"/>
    </source>
</evidence>
<evidence type="ECO:0000256" key="6">
    <source>
        <dbReference type="ARBA" id="ARBA00022827"/>
    </source>
</evidence>
<evidence type="ECO:0000256" key="7">
    <source>
        <dbReference type="ARBA" id="ARBA00022857"/>
    </source>
</evidence>
<dbReference type="Pfam" id="PF13434">
    <property type="entry name" value="Lys_Orn_oxgnase"/>
    <property type="match status" value="1"/>
</dbReference>
<dbReference type="SUPFAM" id="SSF51905">
    <property type="entry name" value="FAD/NAD(P)-binding domain"/>
    <property type="match status" value="2"/>
</dbReference>
<evidence type="ECO:0000256" key="10">
    <source>
        <dbReference type="ARBA" id="ARBA00049248"/>
    </source>
</evidence>
<keyword evidence="7" id="KW-0521">NADP</keyword>
<dbReference type="OrthoDB" id="2915840at2759"/>
<evidence type="ECO:0000256" key="9">
    <source>
        <dbReference type="ARBA" id="ARBA00047598"/>
    </source>
</evidence>
<sequence>MPMPLPRYGGGALSGDDMCAYMENFAARFLGDKIRYCTEILKVHHATAPDSGHPAARKWLVYVQDTNSGIRETLEYDKVVLCSGGCSEPRVPPSLSEKAADARGFNGPVVHSADFCERLDEILNAVKPVSEYADASVVVIGGGKSAQDTTWKKSINGTIFTYHMDRKQDCSRSVGLLDLVVSACLDSIVVGEFGTNVVGRIQFRTLGVPSDSPLRRTPGLLWAIHVNNLGVHSDFHAEINKGMIDLISPVHAECFADDRQGIILTDGRFVKADAVVLATGYGSSWDKLFDEETMEELGFSKEPDTYENDREWKYMSLANPPAIRPGEQRSYPMYRGLVPAKSILNRDIAMSGTVFTTNNGYSYEVASHWIASYLRGDKFLKLPDTPEAALAWSRDNAAWLRKRHPHALLSANASFSGDFAFWCWPQLMDTLLDDMSLPSMRSGGNVFTWPFKVIDLKEIEDLGRERAVLRESL</sequence>
<dbReference type="GeneID" id="24099026"/>
<dbReference type="RefSeq" id="XP_012183398.1">
    <property type="nucleotide sequence ID" value="XM_012328008.1"/>
</dbReference>
<dbReference type="EMBL" id="HE797141">
    <property type="protein sequence ID" value="CCM04115.1"/>
    <property type="molecule type" value="Genomic_DNA"/>
</dbReference>
<dbReference type="Gene3D" id="3.50.50.60">
    <property type="entry name" value="FAD/NAD(P)-binding domain"/>
    <property type="match status" value="1"/>
</dbReference>
<accession>J4GSG4</accession>
<keyword evidence="6" id="KW-0274">FAD</keyword>
<dbReference type="PANTHER" id="PTHR23023">
    <property type="entry name" value="DIMETHYLANILINE MONOOXYGENASE"/>
    <property type="match status" value="1"/>
</dbReference>
<dbReference type="HOGENOM" id="CLU_035533_0_0_1"/>
<dbReference type="Proteomes" id="UP000006352">
    <property type="component" value="Unassembled WGS sequence"/>
</dbReference>
<dbReference type="GO" id="GO:0016491">
    <property type="term" value="F:oxidoreductase activity"/>
    <property type="evidence" value="ECO:0007669"/>
    <property type="project" value="UniProtKB-KW"/>
</dbReference>
<reference evidence="11 12" key="1">
    <citation type="journal article" date="2012" name="Appl. Environ. Microbiol.">
        <title>Short-read sequencing for genomic analysis of the brown rot fungus Fibroporia radiculosa.</title>
        <authorList>
            <person name="Tang J.D."/>
            <person name="Perkins A.D."/>
            <person name="Sonstegard T.S."/>
            <person name="Schroeder S.G."/>
            <person name="Burgess S.C."/>
            <person name="Diehl S.V."/>
        </authorList>
    </citation>
    <scope>NUCLEOTIDE SEQUENCE [LARGE SCALE GENOMIC DNA]</scope>
    <source>
        <strain evidence="11 12">TFFH 294</strain>
    </source>
</reference>
<dbReference type="EC" id="1.14.13.196" evidence="4"/>
<evidence type="ECO:0000256" key="1">
    <source>
        <dbReference type="ARBA" id="ARBA00001974"/>
    </source>
</evidence>
<evidence type="ECO:0000256" key="5">
    <source>
        <dbReference type="ARBA" id="ARBA00022630"/>
    </source>
</evidence>
<keyword evidence="8" id="KW-0560">Oxidoreductase</keyword>
<name>J4GSG4_9APHY</name>
<comment type="catalytic activity">
    <reaction evidence="9">
        <text>L-ornithine + NADPH + O2 = N(5)-hydroxy-L-ornithine + NADP(+) + H2O</text>
        <dbReference type="Rhea" id="RHEA:41508"/>
        <dbReference type="ChEBI" id="CHEBI:15377"/>
        <dbReference type="ChEBI" id="CHEBI:15379"/>
        <dbReference type="ChEBI" id="CHEBI:46911"/>
        <dbReference type="ChEBI" id="CHEBI:57783"/>
        <dbReference type="ChEBI" id="CHEBI:58349"/>
        <dbReference type="ChEBI" id="CHEBI:78275"/>
        <dbReference type="EC" id="1.14.13.196"/>
    </reaction>
</comment>
<protein>
    <recommendedName>
        <fullName evidence="4">L-ornithine N(5)-monooxygenase [NAD(P)H]</fullName>
        <ecNumber evidence="4">1.14.13.196</ecNumber>
    </recommendedName>
</protein>
<dbReference type="InterPro" id="IPR025700">
    <property type="entry name" value="Lys/Orn_oxygenase"/>
</dbReference>
<evidence type="ECO:0000256" key="3">
    <source>
        <dbReference type="ARBA" id="ARBA00007588"/>
    </source>
</evidence>
<dbReference type="InParanoid" id="J4GSG4"/>
<comment type="catalytic activity">
    <reaction evidence="10">
        <text>L-ornithine + NADH + O2 = N(5)-hydroxy-L-ornithine + NAD(+) + H2O</text>
        <dbReference type="Rhea" id="RHEA:41512"/>
        <dbReference type="ChEBI" id="CHEBI:15377"/>
        <dbReference type="ChEBI" id="CHEBI:15379"/>
        <dbReference type="ChEBI" id="CHEBI:46911"/>
        <dbReference type="ChEBI" id="CHEBI:57540"/>
        <dbReference type="ChEBI" id="CHEBI:57945"/>
        <dbReference type="ChEBI" id="CHEBI:78275"/>
        <dbReference type="EC" id="1.14.13.196"/>
    </reaction>
</comment>
<evidence type="ECO:0000256" key="4">
    <source>
        <dbReference type="ARBA" id="ARBA00012881"/>
    </source>
</evidence>
<gene>
    <name evidence="11" type="ORF">FIBRA_06275</name>
</gene>
<dbReference type="AlphaFoldDB" id="J4GSG4"/>
<dbReference type="InterPro" id="IPR050346">
    <property type="entry name" value="FMO-like"/>
</dbReference>
<dbReference type="InterPro" id="IPR036188">
    <property type="entry name" value="FAD/NAD-bd_sf"/>
</dbReference>
<proteinExistence type="inferred from homology"/>
<keyword evidence="5" id="KW-0285">Flavoprotein</keyword>
<comment type="cofactor">
    <cofactor evidence="1">
        <name>FAD</name>
        <dbReference type="ChEBI" id="CHEBI:57692"/>
    </cofactor>
</comment>
<evidence type="ECO:0000256" key="2">
    <source>
        <dbReference type="ARBA" id="ARBA00004924"/>
    </source>
</evidence>